<keyword evidence="2" id="KW-0472">Membrane</keyword>
<dbReference type="Pfam" id="PF01551">
    <property type="entry name" value="Peptidase_M23"/>
    <property type="match status" value="1"/>
</dbReference>
<proteinExistence type="predicted"/>
<keyword evidence="2" id="KW-1133">Transmembrane helix</keyword>
<dbReference type="InterPro" id="IPR050570">
    <property type="entry name" value="Cell_wall_metabolism_enzyme"/>
</dbReference>
<dbReference type="PANTHER" id="PTHR21666:SF289">
    <property type="entry name" value="L-ALA--D-GLU ENDOPEPTIDASE"/>
    <property type="match status" value="1"/>
</dbReference>
<evidence type="ECO:0000313" key="5">
    <source>
        <dbReference type="Proteomes" id="UP000632377"/>
    </source>
</evidence>
<comment type="caution">
    <text evidence="4">The sequence shown here is derived from an EMBL/GenBank/DDBJ whole genome shotgun (WGS) entry which is preliminary data.</text>
</comment>
<evidence type="ECO:0000259" key="3">
    <source>
        <dbReference type="Pfam" id="PF01551"/>
    </source>
</evidence>
<reference evidence="4 5" key="1">
    <citation type="submission" date="2021-01" db="EMBL/GenBank/DDBJ databases">
        <title>Genome public.</title>
        <authorList>
            <person name="Liu C."/>
            <person name="Sun Q."/>
        </authorList>
    </citation>
    <scope>NUCLEOTIDE SEQUENCE [LARGE SCALE GENOMIC DNA]</scope>
    <source>
        <strain evidence="4 5">YIM B02515</strain>
    </source>
</reference>
<keyword evidence="1" id="KW-0732">Signal</keyword>
<dbReference type="PANTHER" id="PTHR21666">
    <property type="entry name" value="PEPTIDASE-RELATED"/>
    <property type="match status" value="1"/>
</dbReference>
<organism evidence="4 5">
    <name type="scientific">Clostridium rhizosphaerae</name>
    <dbReference type="NCBI Taxonomy" id="2803861"/>
    <lineage>
        <taxon>Bacteria</taxon>
        <taxon>Bacillati</taxon>
        <taxon>Bacillota</taxon>
        <taxon>Clostridia</taxon>
        <taxon>Eubacteriales</taxon>
        <taxon>Clostridiaceae</taxon>
        <taxon>Clostridium</taxon>
    </lineage>
</organism>
<protein>
    <submittedName>
        <fullName evidence="4">M23 family metallopeptidase</fullName>
    </submittedName>
</protein>
<keyword evidence="2" id="KW-0812">Transmembrane</keyword>
<evidence type="ECO:0000256" key="1">
    <source>
        <dbReference type="ARBA" id="ARBA00022729"/>
    </source>
</evidence>
<accession>A0ABS1T8V0</accession>
<dbReference type="Proteomes" id="UP000632377">
    <property type="component" value="Unassembled WGS sequence"/>
</dbReference>
<feature type="domain" description="M23ase beta-sheet core" evidence="3">
    <location>
        <begin position="147"/>
        <end position="241"/>
    </location>
</feature>
<name>A0ABS1T8V0_9CLOT</name>
<dbReference type="InterPro" id="IPR016047">
    <property type="entry name" value="M23ase_b-sheet_dom"/>
</dbReference>
<gene>
    <name evidence="4" type="ORF">JK636_05520</name>
</gene>
<dbReference type="EMBL" id="JAESWC010000002">
    <property type="protein sequence ID" value="MBL4935212.1"/>
    <property type="molecule type" value="Genomic_DNA"/>
</dbReference>
<evidence type="ECO:0000313" key="4">
    <source>
        <dbReference type="EMBL" id="MBL4935212.1"/>
    </source>
</evidence>
<dbReference type="SUPFAM" id="SSF51261">
    <property type="entry name" value="Duplicated hybrid motif"/>
    <property type="match status" value="1"/>
</dbReference>
<dbReference type="InterPro" id="IPR011055">
    <property type="entry name" value="Dup_hybrid_motif"/>
</dbReference>
<dbReference type="CDD" id="cd12797">
    <property type="entry name" value="M23_peptidase"/>
    <property type="match status" value="1"/>
</dbReference>
<keyword evidence="5" id="KW-1185">Reference proteome</keyword>
<feature type="transmembrane region" description="Helical" evidence="2">
    <location>
        <begin position="49"/>
        <end position="66"/>
    </location>
</feature>
<sequence length="250" mass="28354">MGNYNSQYENYYSSLVKKKSYRGYNYANGGRGELNTYGNYFLKRLFRDLIGVFILFIFIIICKLVVTPQTTLIYNYSKTVVNKNYDYNTMINNIKTLDLKKLEDSSTDFLENVKTKLTGIKPLKDRLKNEFQIPVEGNIISSFSNKSNSGIDIGAKNGTEVISPSEGKIKDLGENEQLGKYIVIDHGKGIETKYSSLSEVFIKKDDVIQKGQVIAKTGDVPKSGTPHLHFEVLYMGENKNPEDYISFIGR</sequence>
<evidence type="ECO:0000256" key="2">
    <source>
        <dbReference type="SAM" id="Phobius"/>
    </source>
</evidence>
<dbReference type="RefSeq" id="WP_202747817.1">
    <property type="nucleotide sequence ID" value="NZ_JAESWC010000002.1"/>
</dbReference>
<dbReference type="Gene3D" id="2.70.70.10">
    <property type="entry name" value="Glucose Permease (Domain IIA)"/>
    <property type="match status" value="1"/>
</dbReference>